<evidence type="ECO:0000256" key="6">
    <source>
        <dbReference type="ARBA" id="ARBA00022953"/>
    </source>
</evidence>
<dbReference type="GO" id="GO:0003968">
    <property type="term" value="F:RNA-directed RNA polymerase activity"/>
    <property type="evidence" value="ECO:0007669"/>
    <property type="project" value="UniProtKB-KW"/>
</dbReference>
<sequence>MKNRCVSSRKTDLGVFFQVLNGLDSEVSRACVEELARADYKGYLSRTIDESKYEDWRDFYRDYASISLLSKWQHFDLGVDRADLALKKFLSSETTCQATNERFAALNRTAFPLAERLPSYLNMARGKIGALLPDFNWDLAWPYMGFGPGACTDLGRAKGDAFYKFGLRRPSTTGANVGLASCVMHMIPQWETTESDDSGSVSLDGHSFTLVDGNHVTTVPKSAKIDRVIAIEPTMNMFVQKGIGGLLRKLLKRRGVNLDSQKRNQLLAKAGSEVGRLATLDLSSASDSVALGLVEWCYLLIG</sequence>
<evidence type="ECO:0000256" key="4">
    <source>
        <dbReference type="ARBA" id="ARBA00022695"/>
    </source>
</evidence>
<keyword evidence="3" id="KW-0808">Transferase</keyword>
<feature type="binding site" evidence="9">
    <location>
        <position position="281"/>
    </location>
    <ligand>
        <name>Mg(2+)</name>
        <dbReference type="ChEBI" id="CHEBI:18420"/>
        <label>2</label>
    </ligand>
</feature>
<comment type="catalytic activity">
    <reaction evidence="8">
        <text>RNA(n) + a ribonucleoside 5'-triphosphate = RNA(n+1) + diphosphate</text>
        <dbReference type="Rhea" id="RHEA:21248"/>
        <dbReference type="Rhea" id="RHEA-COMP:14527"/>
        <dbReference type="Rhea" id="RHEA-COMP:17342"/>
        <dbReference type="ChEBI" id="CHEBI:33019"/>
        <dbReference type="ChEBI" id="CHEBI:61557"/>
        <dbReference type="ChEBI" id="CHEBI:140395"/>
        <dbReference type="EC" id="2.7.7.48"/>
    </reaction>
</comment>
<dbReference type="GO" id="GO:0039694">
    <property type="term" value="P:viral RNA genome replication"/>
    <property type="evidence" value="ECO:0007669"/>
    <property type="project" value="InterPro"/>
</dbReference>
<feature type="domain" description="RdRp catalytic" evidence="10">
    <location>
        <begin position="266"/>
        <end position="302"/>
    </location>
</feature>
<keyword evidence="5" id="KW-0547">Nucleotide-binding</keyword>
<dbReference type="GO" id="GO:0000166">
    <property type="term" value="F:nucleotide binding"/>
    <property type="evidence" value="ECO:0007669"/>
    <property type="project" value="UniProtKB-KW"/>
</dbReference>
<dbReference type="EC" id="2.7.7.48" evidence="1"/>
<gene>
    <name evidence="11" type="ORF">H4Bulk474689_000002</name>
</gene>
<keyword evidence="2 11" id="KW-0696">RNA-directed RNA polymerase</keyword>
<evidence type="ECO:0000256" key="8">
    <source>
        <dbReference type="ARBA" id="ARBA00048744"/>
    </source>
</evidence>
<evidence type="ECO:0000256" key="1">
    <source>
        <dbReference type="ARBA" id="ARBA00012494"/>
    </source>
</evidence>
<evidence type="ECO:0000256" key="3">
    <source>
        <dbReference type="ARBA" id="ARBA00022679"/>
    </source>
</evidence>
<dbReference type="Pfam" id="PF03431">
    <property type="entry name" value="RNA_replicase_B"/>
    <property type="match status" value="1"/>
</dbReference>
<dbReference type="EMBL" id="MN034018">
    <property type="protein sequence ID" value="QDH88334.1"/>
    <property type="molecule type" value="Genomic_RNA"/>
</dbReference>
<keyword evidence="9" id="KW-0460">Magnesium</keyword>
<keyword evidence="6" id="KW-0693">Viral RNA replication</keyword>
<keyword evidence="9" id="KW-0479">Metal-binding</keyword>
<evidence type="ECO:0000256" key="2">
    <source>
        <dbReference type="ARBA" id="ARBA00022484"/>
    </source>
</evidence>
<organism evidence="11">
    <name type="scientific">Leviviridae sp</name>
    <dbReference type="NCBI Taxonomy" id="2027243"/>
    <lineage>
        <taxon>Viruses</taxon>
        <taxon>Riboviria</taxon>
        <taxon>Orthornavirae</taxon>
        <taxon>Lenarviricota</taxon>
        <taxon>Leviviricetes</taxon>
        <taxon>Norzivirales</taxon>
        <taxon>Fiersviridae</taxon>
    </lineage>
</organism>
<accession>A0A514D3Z6</accession>
<evidence type="ECO:0000256" key="9">
    <source>
        <dbReference type="PIRSR" id="PIRSR605093-1"/>
    </source>
</evidence>
<evidence type="ECO:0000256" key="5">
    <source>
        <dbReference type="ARBA" id="ARBA00022741"/>
    </source>
</evidence>
<proteinExistence type="predicted"/>
<keyword evidence="4" id="KW-0548">Nucleotidyltransferase</keyword>
<protein>
    <recommendedName>
        <fullName evidence="1">RNA-directed RNA polymerase</fullName>
        <ecNumber evidence="1">2.7.7.48</ecNumber>
    </recommendedName>
    <alternativeName>
        <fullName evidence="7">RNA replicase beta chain</fullName>
    </alternativeName>
</protein>
<evidence type="ECO:0000313" key="11">
    <source>
        <dbReference type="EMBL" id="QDH88334.1"/>
    </source>
</evidence>
<dbReference type="PROSITE" id="PS50522">
    <property type="entry name" value="RDRP_PHAGE"/>
    <property type="match status" value="1"/>
</dbReference>
<name>A0A514D3Z6_9VIRU</name>
<evidence type="ECO:0000259" key="10">
    <source>
        <dbReference type="PROSITE" id="PS50522"/>
    </source>
</evidence>
<dbReference type="InterPro" id="IPR005093">
    <property type="entry name" value="RNArep_beta"/>
</dbReference>
<dbReference type="InterPro" id="IPR007096">
    <property type="entry name" value="RNA-dir_Rpol_cat_phage"/>
</dbReference>
<dbReference type="GO" id="GO:0046872">
    <property type="term" value="F:metal ion binding"/>
    <property type="evidence" value="ECO:0007669"/>
    <property type="project" value="UniProtKB-KW"/>
</dbReference>
<evidence type="ECO:0000256" key="7">
    <source>
        <dbReference type="ARBA" id="ARBA00030248"/>
    </source>
</evidence>
<reference evidence="11" key="1">
    <citation type="submission" date="2019-05" db="EMBL/GenBank/DDBJ databases">
        <title>Metatranscriptomic reconstruction reveals RNA viruses with the potential to shape carbon cycling in soil.</title>
        <authorList>
            <person name="Starr E.P."/>
            <person name="Nuccio E."/>
            <person name="Pett-Ridge J."/>
            <person name="Banfield J.F."/>
            <person name="Firestone M.K."/>
        </authorList>
    </citation>
    <scope>NUCLEOTIDE SEQUENCE</scope>
    <source>
        <strain evidence="11">H4_Bulk_47_scaffold_4689</strain>
    </source>
</reference>
<comment type="cofactor">
    <cofactor evidence="9">
        <name>Mg(2+)</name>
        <dbReference type="ChEBI" id="CHEBI:18420"/>
    </cofactor>
    <text evidence="9">Binds 2 Mg(2+) per subunit.</text>
</comment>